<dbReference type="InterPro" id="IPR001173">
    <property type="entry name" value="Glyco_trans_2-like"/>
</dbReference>
<dbReference type="Gene3D" id="3.90.550.10">
    <property type="entry name" value="Spore Coat Polysaccharide Biosynthesis Protein SpsA, Chain A"/>
    <property type="match status" value="1"/>
</dbReference>
<dbReference type="Proteomes" id="UP000606870">
    <property type="component" value="Unassembled WGS sequence"/>
</dbReference>
<evidence type="ECO:0000256" key="1">
    <source>
        <dbReference type="ARBA" id="ARBA00022676"/>
    </source>
</evidence>
<dbReference type="CDD" id="cd00761">
    <property type="entry name" value="Glyco_tranf_GTA_type"/>
    <property type="match status" value="1"/>
</dbReference>
<protein>
    <submittedName>
        <fullName evidence="4">Glycosyltransferase</fullName>
    </submittedName>
</protein>
<evidence type="ECO:0000313" key="5">
    <source>
        <dbReference type="Proteomes" id="UP000606870"/>
    </source>
</evidence>
<gene>
    <name evidence="4" type="ORF">H8J70_03890</name>
</gene>
<feature type="domain" description="Glycosyltransferase 2-like" evidence="3">
    <location>
        <begin position="6"/>
        <end position="121"/>
    </location>
</feature>
<dbReference type="Pfam" id="PF00535">
    <property type="entry name" value="Glycos_transf_2"/>
    <property type="match status" value="1"/>
</dbReference>
<dbReference type="SUPFAM" id="SSF53448">
    <property type="entry name" value="Nucleotide-diphospho-sugar transferases"/>
    <property type="match status" value="1"/>
</dbReference>
<dbReference type="InterPro" id="IPR029044">
    <property type="entry name" value="Nucleotide-diphossugar_trans"/>
</dbReference>
<dbReference type="EMBL" id="JACOGK010000008">
    <property type="protein sequence ID" value="MBC3536392.1"/>
    <property type="molecule type" value="Genomic_DNA"/>
</dbReference>
<keyword evidence="2" id="KW-0808">Transferase</keyword>
<evidence type="ECO:0000256" key="2">
    <source>
        <dbReference type="ARBA" id="ARBA00022679"/>
    </source>
</evidence>
<proteinExistence type="predicted"/>
<name>A0ABR6VI44_9FIRM</name>
<sequence length="329" mass="37874">MNDLLSVIVPVYQDAASLPQTLQAILGQTYTNLEVLLINDGSQDQSLEVCQAAAAKDTRVRVLTKEHGGASAARNLGLHEAKGKYIAFVDADDCIDARMYEAMLAVMKRQHADIVNCRMVRETAYMPTAYTEKSVTVSDQPLTCLTKRGCSINSILNKVFTRDVIGDTHFDDTISFLEDKLFVTMAFFNAHKVAFVDNVFYHYLQHEDGLSWQDTFATWDGNFRVNERIYWRMKESVKAGTDLEQAAYRNYIRSVLDLLRYAVKHRERDLYEETRSSYGWDLMQFLQGQKLGFFKKLEYQTYTSSYFLASLFHYHFGKKKLLVSRKGRE</sequence>
<keyword evidence="5" id="KW-1185">Reference proteome</keyword>
<organism evidence="4 5">
    <name type="scientific">Megasphaera hominis</name>
    <dbReference type="NCBI Taxonomy" id="159836"/>
    <lineage>
        <taxon>Bacteria</taxon>
        <taxon>Bacillati</taxon>
        <taxon>Bacillota</taxon>
        <taxon>Negativicutes</taxon>
        <taxon>Veillonellales</taxon>
        <taxon>Veillonellaceae</taxon>
        <taxon>Megasphaera</taxon>
    </lineage>
</organism>
<dbReference type="PANTHER" id="PTHR22916:SF51">
    <property type="entry name" value="GLYCOSYLTRANSFERASE EPSH-RELATED"/>
    <property type="match status" value="1"/>
</dbReference>
<evidence type="ECO:0000259" key="3">
    <source>
        <dbReference type="Pfam" id="PF00535"/>
    </source>
</evidence>
<evidence type="ECO:0000313" key="4">
    <source>
        <dbReference type="EMBL" id="MBC3536392.1"/>
    </source>
</evidence>
<reference evidence="4 5" key="1">
    <citation type="submission" date="2020-08" db="EMBL/GenBank/DDBJ databases">
        <authorList>
            <person name="Liu C."/>
            <person name="Sun Q."/>
        </authorList>
    </citation>
    <scope>NUCLEOTIDE SEQUENCE [LARGE SCALE GENOMIC DNA]</scope>
    <source>
        <strain evidence="4 5">NSJ-59</strain>
    </source>
</reference>
<keyword evidence="1" id="KW-0328">Glycosyltransferase</keyword>
<dbReference type="PANTHER" id="PTHR22916">
    <property type="entry name" value="GLYCOSYLTRANSFERASE"/>
    <property type="match status" value="1"/>
</dbReference>
<accession>A0ABR6VI44</accession>
<comment type="caution">
    <text evidence="4">The sequence shown here is derived from an EMBL/GenBank/DDBJ whole genome shotgun (WGS) entry which is preliminary data.</text>
</comment>
<dbReference type="RefSeq" id="WP_186502552.1">
    <property type="nucleotide sequence ID" value="NZ_JACOGK010000008.1"/>
</dbReference>